<evidence type="ECO:0000259" key="2">
    <source>
        <dbReference type="Pfam" id="PF11160"/>
    </source>
</evidence>
<gene>
    <name evidence="3" type="ORF">B5E41_27220</name>
</gene>
<dbReference type="KEGG" id="rez:AMJ99_CH01267"/>
<evidence type="ECO:0000313" key="4">
    <source>
        <dbReference type="Proteomes" id="UP000197269"/>
    </source>
</evidence>
<evidence type="ECO:0000313" key="3">
    <source>
        <dbReference type="EMBL" id="OWO91517.1"/>
    </source>
</evidence>
<dbReference type="RefSeq" id="WP_064806016.1">
    <property type="nucleotide sequence ID" value="NZ_CP013500.1"/>
</dbReference>
<organism evidence="3 4">
    <name type="scientific">Rhizobium esperanzae</name>
    <dbReference type="NCBI Taxonomy" id="1967781"/>
    <lineage>
        <taxon>Bacteria</taxon>
        <taxon>Pseudomonadati</taxon>
        <taxon>Pseudomonadota</taxon>
        <taxon>Alphaproteobacteria</taxon>
        <taxon>Hyphomicrobiales</taxon>
        <taxon>Rhizobiaceae</taxon>
        <taxon>Rhizobium/Agrobacterium group</taxon>
        <taxon>Rhizobium</taxon>
    </lineage>
</organism>
<proteinExistence type="predicted"/>
<dbReference type="Pfam" id="PF11160">
    <property type="entry name" value="Hva1_TUDOR"/>
    <property type="match status" value="1"/>
</dbReference>
<dbReference type="InterPro" id="IPR021331">
    <property type="entry name" value="Hva1_TUDOR"/>
</dbReference>
<protein>
    <recommendedName>
        <fullName evidence="2">Hypervirulence associated protein TUDOR domain-containing protein</fullName>
    </recommendedName>
</protein>
<dbReference type="EMBL" id="MXPU01000024">
    <property type="protein sequence ID" value="OWO91517.1"/>
    <property type="molecule type" value="Genomic_DNA"/>
</dbReference>
<evidence type="ECO:0000256" key="1">
    <source>
        <dbReference type="SAM" id="MobiDB-lite"/>
    </source>
</evidence>
<dbReference type="AlphaFoldDB" id="A0A246DMY3"/>
<sequence>MAKFARGDHVTWNSEAGQVSGRIIAIHTRDFDYKGHRRRATEASPQYEIKSDKSDHIAAHRQDALKKVGGQ</sequence>
<dbReference type="Proteomes" id="UP000197269">
    <property type="component" value="Unassembled WGS sequence"/>
</dbReference>
<accession>A0A246DMY3</accession>
<dbReference type="Gene3D" id="2.30.30.1060">
    <property type="match status" value="1"/>
</dbReference>
<feature type="region of interest" description="Disordered" evidence="1">
    <location>
        <begin position="36"/>
        <end position="56"/>
    </location>
</feature>
<name>A0A246DMY3_9HYPH</name>
<comment type="caution">
    <text evidence="3">The sequence shown here is derived from an EMBL/GenBank/DDBJ whole genome shotgun (WGS) entry which is preliminary data.</text>
</comment>
<reference evidence="3 4" key="1">
    <citation type="submission" date="2017-03" db="EMBL/GenBank/DDBJ databases">
        <title>Genome of strain Rhizobium sp. CNPSo 668.</title>
        <authorList>
            <person name="Ribeiro R."/>
        </authorList>
    </citation>
    <scope>NUCLEOTIDE SEQUENCE [LARGE SCALE GENOMIC DNA]</scope>
    <source>
        <strain evidence="3 4">CNPSo 668</strain>
    </source>
</reference>
<feature type="domain" description="Hypervirulence associated protein TUDOR" evidence="2">
    <location>
        <begin position="7"/>
        <end position="65"/>
    </location>
</feature>